<feature type="compositionally biased region" description="Polar residues" evidence="1">
    <location>
        <begin position="367"/>
        <end position="377"/>
    </location>
</feature>
<evidence type="ECO:0000313" key="4">
    <source>
        <dbReference type="Proteomes" id="UP000256690"/>
    </source>
</evidence>
<dbReference type="InterPro" id="IPR018306">
    <property type="entry name" value="Phage_T5_Orf172_DNA-bd"/>
</dbReference>
<feature type="region of interest" description="Disordered" evidence="1">
    <location>
        <begin position="34"/>
        <end position="74"/>
    </location>
</feature>
<evidence type="ECO:0000256" key="1">
    <source>
        <dbReference type="SAM" id="MobiDB-lite"/>
    </source>
</evidence>
<sequence length="398" mass="44585">MALPDDLLATPLSLGHAPSATLHDAVRTPVSLATATAVSSGRNDEDPPETPSPCARKVARRVQKKRQERTSPNRRLIQEMRRKNKSPIFVAALAKGLSGEAVAEDNGPVHKSDGELHITVEAVESENEDTNEQHGSEQQPIIIETDSDSDAVDTLSPTHEDSEEFVPAQFQSFTPRTHTVHAIFGDIREAMTKSYKKSTGHGYILFDRHSESPFFKIGKSADVKRRQKNHQRECKLATWSIISKPARAIRTPMRLERLAQAELRNLSYIPSCACGVAHQEYFWGEKELGLDALAFWAVWLQGKQEGEESEPYDCNEQLKPFWADRLDQFQDRINDYFRCDDPFARRATTKRPRARHAFEQGGRSSRHQQQPTNSTTPAGWASPLDARDKSCKASTASG</sequence>
<feature type="domain" description="Bacteriophage T5 Orf172 DNA-binding" evidence="2">
    <location>
        <begin position="200"/>
        <end position="296"/>
    </location>
</feature>
<dbReference type="RefSeq" id="XP_026604602.1">
    <property type="nucleotide sequence ID" value="XM_026747122.1"/>
</dbReference>
<gene>
    <name evidence="3" type="ORF">DSM5745_05106</name>
</gene>
<dbReference type="Proteomes" id="UP000256690">
    <property type="component" value="Unassembled WGS sequence"/>
</dbReference>
<protein>
    <recommendedName>
        <fullName evidence="2">Bacteriophage T5 Orf172 DNA-binding domain-containing protein</fullName>
    </recommendedName>
</protein>
<evidence type="ECO:0000259" key="2">
    <source>
        <dbReference type="Pfam" id="PF10544"/>
    </source>
</evidence>
<dbReference type="GeneID" id="38115476"/>
<dbReference type="OrthoDB" id="3511049at2759"/>
<accession>A0A3D8S5I3</accession>
<evidence type="ECO:0000313" key="3">
    <source>
        <dbReference type="EMBL" id="RDW81549.1"/>
    </source>
</evidence>
<dbReference type="STRING" id="1810919.A0A3D8S5I3"/>
<proteinExistence type="predicted"/>
<reference evidence="3 4" key="1">
    <citation type="journal article" date="2018" name="IMA Fungus">
        <title>IMA Genome-F 9: Draft genome sequence of Annulohypoxylon stygium, Aspergillus mulundensis, Berkeleyomyces basicola (syn. Thielaviopsis basicola), Ceratocystis smalleyi, two Cercospora beticola strains, Coleophoma cylindrospora, Fusarium fracticaudum, Phialophora cf. hyalina, and Morchella septimelata.</title>
        <authorList>
            <person name="Wingfield B.D."/>
            <person name="Bills G.F."/>
            <person name="Dong Y."/>
            <person name="Huang W."/>
            <person name="Nel W.J."/>
            <person name="Swalarsk-Parry B.S."/>
            <person name="Vaghefi N."/>
            <person name="Wilken P.M."/>
            <person name="An Z."/>
            <person name="de Beer Z.W."/>
            <person name="De Vos L."/>
            <person name="Chen L."/>
            <person name="Duong T.A."/>
            <person name="Gao Y."/>
            <person name="Hammerbacher A."/>
            <person name="Kikkert J.R."/>
            <person name="Li Y."/>
            <person name="Li H."/>
            <person name="Li K."/>
            <person name="Li Q."/>
            <person name="Liu X."/>
            <person name="Ma X."/>
            <person name="Naidoo K."/>
            <person name="Pethybridge S.J."/>
            <person name="Sun J."/>
            <person name="Steenkamp E.T."/>
            <person name="van der Nest M.A."/>
            <person name="van Wyk S."/>
            <person name="Wingfield M.J."/>
            <person name="Xiong C."/>
            <person name="Yue Q."/>
            <person name="Zhang X."/>
        </authorList>
    </citation>
    <scope>NUCLEOTIDE SEQUENCE [LARGE SCALE GENOMIC DNA]</scope>
    <source>
        <strain evidence="3 4">DSM 5745</strain>
    </source>
</reference>
<dbReference type="EMBL" id="PVWQ01000005">
    <property type="protein sequence ID" value="RDW81549.1"/>
    <property type="molecule type" value="Genomic_DNA"/>
</dbReference>
<name>A0A3D8S5I3_9EURO</name>
<organism evidence="3 4">
    <name type="scientific">Aspergillus mulundensis</name>
    <dbReference type="NCBI Taxonomy" id="1810919"/>
    <lineage>
        <taxon>Eukaryota</taxon>
        <taxon>Fungi</taxon>
        <taxon>Dikarya</taxon>
        <taxon>Ascomycota</taxon>
        <taxon>Pezizomycotina</taxon>
        <taxon>Eurotiomycetes</taxon>
        <taxon>Eurotiomycetidae</taxon>
        <taxon>Eurotiales</taxon>
        <taxon>Aspergillaceae</taxon>
        <taxon>Aspergillus</taxon>
        <taxon>Aspergillus subgen. Nidulantes</taxon>
    </lineage>
</organism>
<feature type="region of interest" description="Disordered" evidence="1">
    <location>
        <begin position="348"/>
        <end position="398"/>
    </location>
</feature>
<feature type="compositionally biased region" description="Basic residues" evidence="1">
    <location>
        <begin position="57"/>
        <end position="67"/>
    </location>
</feature>
<dbReference type="Pfam" id="PF10544">
    <property type="entry name" value="T5orf172"/>
    <property type="match status" value="1"/>
</dbReference>
<keyword evidence="4" id="KW-1185">Reference proteome</keyword>
<dbReference type="AlphaFoldDB" id="A0A3D8S5I3"/>
<comment type="caution">
    <text evidence="3">The sequence shown here is derived from an EMBL/GenBank/DDBJ whole genome shotgun (WGS) entry which is preliminary data.</text>
</comment>